<evidence type="ECO:0000313" key="2">
    <source>
        <dbReference type="Proteomes" id="UP000565579"/>
    </source>
</evidence>
<dbReference type="AlphaFoldDB" id="A0A7X0NL41"/>
<dbReference type="RefSeq" id="WP_185100267.1">
    <property type="nucleotide sequence ID" value="NZ_JACHMI010000001.1"/>
</dbReference>
<dbReference type="Proteomes" id="UP000565579">
    <property type="component" value="Unassembled WGS sequence"/>
</dbReference>
<gene>
    <name evidence="1" type="ORF">HD593_000213</name>
</gene>
<dbReference type="EMBL" id="JACHMI010000001">
    <property type="protein sequence ID" value="MBB6545418.1"/>
    <property type="molecule type" value="Genomic_DNA"/>
</dbReference>
<accession>A0A7X0NL41</accession>
<proteinExistence type="predicted"/>
<keyword evidence="2" id="KW-1185">Reference proteome</keyword>
<reference evidence="1 2" key="1">
    <citation type="submission" date="2020-08" db="EMBL/GenBank/DDBJ databases">
        <title>Sequencing the genomes of 1000 actinobacteria strains.</title>
        <authorList>
            <person name="Klenk H.-P."/>
        </authorList>
    </citation>
    <scope>NUCLEOTIDE SEQUENCE [LARGE SCALE GENOMIC DNA]</scope>
    <source>
        <strain evidence="1 2">DSM 43768</strain>
    </source>
</reference>
<name>A0A7X0NL41_9ACTN</name>
<sequence length="53" mass="5815">MAQNDGVQNVVSSINDFLQQAVDRQDVPQDIRDRAERLRANLSQLSGGSAMSI</sequence>
<organism evidence="1 2">
    <name type="scientific">Nonomuraea rubra</name>
    <dbReference type="NCBI Taxonomy" id="46180"/>
    <lineage>
        <taxon>Bacteria</taxon>
        <taxon>Bacillati</taxon>
        <taxon>Actinomycetota</taxon>
        <taxon>Actinomycetes</taxon>
        <taxon>Streptosporangiales</taxon>
        <taxon>Streptosporangiaceae</taxon>
        <taxon>Nonomuraea</taxon>
    </lineage>
</organism>
<protein>
    <submittedName>
        <fullName evidence="1">Uncharacterized protein (UPF0147 family)</fullName>
    </submittedName>
</protein>
<comment type="caution">
    <text evidence="1">The sequence shown here is derived from an EMBL/GenBank/DDBJ whole genome shotgun (WGS) entry which is preliminary data.</text>
</comment>
<evidence type="ECO:0000313" key="1">
    <source>
        <dbReference type="EMBL" id="MBB6545418.1"/>
    </source>
</evidence>